<dbReference type="SUPFAM" id="SSF55781">
    <property type="entry name" value="GAF domain-like"/>
    <property type="match status" value="1"/>
</dbReference>
<name>A0A4R6V211_9ACTN</name>
<reference evidence="6 7" key="1">
    <citation type="submission" date="2019-03" db="EMBL/GenBank/DDBJ databases">
        <title>Genomic Encyclopedia of Type Strains, Phase IV (KMG-IV): sequencing the most valuable type-strain genomes for metagenomic binning, comparative biology and taxonomic classification.</title>
        <authorList>
            <person name="Goeker M."/>
        </authorList>
    </citation>
    <scope>NUCLEOTIDE SEQUENCE [LARGE SCALE GENOMIC DNA]</scope>
    <source>
        <strain evidence="6 7">DSM 46770</strain>
    </source>
</reference>
<dbReference type="PROSITE" id="PS50921">
    <property type="entry name" value="ANTAR"/>
    <property type="match status" value="1"/>
</dbReference>
<comment type="caution">
    <text evidence="6">The sequence shown here is derived from an EMBL/GenBank/DDBJ whole genome shotgun (WGS) entry which is preliminary data.</text>
</comment>
<dbReference type="EMBL" id="SNYN01000002">
    <property type="protein sequence ID" value="TDQ54184.1"/>
    <property type="molecule type" value="Genomic_DNA"/>
</dbReference>
<keyword evidence="3" id="KW-0805">Transcription regulation</keyword>
<dbReference type="PIRSF" id="PIRSF036625">
    <property type="entry name" value="GAF_ANTAR"/>
    <property type="match status" value="1"/>
</dbReference>
<proteinExistence type="predicted"/>
<dbReference type="Gene3D" id="3.30.450.40">
    <property type="match status" value="1"/>
</dbReference>
<dbReference type="GO" id="GO:0016301">
    <property type="term" value="F:kinase activity"/>
    <property type="evidence" value="ECO:0007669"/>
    <property type="project" value="UniProtKB-KW"/>
</dbReference>
<dbReference type="InterPro" id="IPR011006">
    <property type="entry name" value="CheY-like_superfamily"/>
</dbReference>
<evidence type="ECO:0000313" key="6">
    <source>
        <dbReference type="EMBL" id="TDQ54184.1"/>
    </source>
</evidence>
<keyword evidence="4" id="KW-0804">Transcription</keyword>
<evidence type="ECO:0000256" key="4">
    <source>
        <dbReference type="ARBA" id="ARBA00023163"/>
    </source>
</evidence>
<dbReference type="GO" id="GO:0003723">
    <property type="term" value="F:RNA binding"/>
    <property type="evidence" value="ECO:0007669"/>
    <property type="project" value="InterPro"/>
</dbReference>
<dbReference type="InterPro" id="IPR005561">
    <property type="entry name" value="ANTAR"/>
</dbReference>
<keyword evidence="2" id="KW-0418">Kinase</keyword>
<dbReference type="RefSeq" id="WP_208113041.1">
    <property type="nucleotide sequence ID" value="NZ_SNYN01000002.1"/>
</dbReference>
<dbReference type="InterPro" id="IPR036388">
    <property type="entry name" value="WH-like_DNA-bd_sf"/>
</dbReference>
<sequence length="232" mass="25616">MSDVRPEELTKVFAEVARGLIAHEALPNVLDAIVRLAVETVDGCEEAGVLVLDRRRDFETPSASGDLVRESDRAQFECDEGPCLDAARNESSFLVPDMAAETRWPRYRPRAVALGVASMMGFELFAHDGVFGALDLYSREPRAFDERAREIGWVFASHASVAIAAAQRAETLRAGYATRQEIGAAVGILMERYRITGEQAFEVLKRASMESNVKLREVARRLTETGEVPTGR</sequence>
<dbReference type="AlphaFoldDB" id="A0A4R6V211"/>
<dbReference type="Proteomes" id="UP000295281">
    <property type="component" value="Unassembled WGS sequence"/>
</dbReference>
<dbReference type="InterPro" id="IPR003018">
    <property type="entry name" value="GAF"/>
</dbReference>
<dbReference type="InterPro" id="IPR012074">
    <property type="entry name" value="GAF_ANTAR"/>
</dbReference>
<evidence type="ECO:0000259" key="5">
    <source>
        <dbReference type="PROSITE" id="PS50921"/>
    </source>
</evidence>
<gene>
    <name evidence="6" type="ORF">EV190_10216</name>
</gene>
<dbReference type="Gene3D" id="1.10.10.10">
    <property type="entry name" value="Winged helix-like DNA-binding domain superfamily/Winged helix DNA-binding domain"/>
    <property type="match status" value="1"/>
</dbReference>
<organism evidence="6 7">
    <name type="scientific">Actinorugispora endophytica</name>
    <dbReference type="NCBI Taxonomy" id="1605990"/>
    <lineage>
        <taxon>Bacteria</taxon>
        <taxon>Bacillati</taxon>
        <taxon>Actinomycetota</taxon>
        <taxon>Actinomycetes</taxon>
        <taxon>Streptosporangiales</taxon>
        <taxon>Nocardiopsidaceae</taxon>
        <taxon>Actinorugispora</taxon>
    </lineage>
</organism>
<protein>
    <submittedName>
        <fullName evidence="6">GAF domain-containing protein</fullName>
    </submittedName>
</protein>
<feature type="domain" description="ANTAR" evidence="5">
    <location>
        <begin position="162"/>
        <end position="223"/>
    </location>
</feature>
<evidence type="ECO:0000313" key="7">
    <source>
        <dbReference type="Proteomes" id="UP000295281"/>
    </source>
</evidence>
<evidence type="ECO:0000256" key="2">
    <source>
        <dbReference type="ARBA" id="ARBA00022777"/>
    </source>
</evidence>
<evidence type="ECO:0000256" key="1">
    <source>
        <dbReference type="ARBA" id="ARBA00022679"/>
    </source>
</evidence>
<dbReference type="SUPFAM" id="SSF52172">
    <property type="entry name" value="CheY-like"/>
    <property type="match status" value="1"/>
</dbReference>
<dbReference type="SMART" id="SM01012">
    <property type="entry name" value="ANTAR"/>
    <property type="match status" value="1"/>
</dbReference>
<keyword evidence="7" id="KW-1185">Reference proteome</keyword>
<accession>A0A4R6V211</accession>
<evidence type="ECO:0000256" key="3">
    <source>
        <dbReference type="ARBA" id="ARBA00023015"/>
    </source>
</evidence>
<dbReference type="Pfam" id="PF03861">
    <property type="entry name" value="ANTAR"/>
    <property type="match status" value="1"/>
</dbReference>
<keyword evidence="1" id="KW-0808">Transferase</keyword>
<dbReference type="InterPro" id="IPR029016">
    <property type="entry name" value="GAF-like_dom_sf"/>
</dbReference>
<dbReference type="Pfam" id="PF13185">
    <property type="entry name" value="GAF_2"/>
    <property type="match status" value="1"/>
</dbReference>
<dbReference type="SMART" id="SM00065">
    <property type="entry name" value="GAF"/>
    <property type="match status" value="1"/>
</dbReference>